<evidence type="ECO:0000256" key="12">
    <source>
        <dbReference type="ARBA" id="ARBA00023211"/>
    </source>
</evidence>
<accession>A0A926DSD4</accession>
<evidence type="ECO:0000256" key="4">
    <source>
        <dbReference type="ARBA" id="ARBA00020049"/>
    </source>
</evidence>
<keyword evidence="7 13" id="KW-0378">Hydrolase</keyword>
<dbReference type="Proteomes" id="UP000657006">
    <property type="component" value="Unassembled WGS sequence"/>
</dbReference>
<organism evidence="15 16">
    <name type="scientific">Bianquea renquensis</name>
    <dbReference type="NCBI Taxonomy" id="2763661"/>
    <lineage>
        <taxon>Bacteria</taxon>
        <taxon>Bacillati</taxon>
        <taxon>Bacillota</taxon>
        <taxon>Clostridia</taxon>
        <taxon>Eubacteriales</taxon>
        <taxon>Bianqueaceae</taxon>
        <taxon>Bianquea</taxon>
    </lineage>
</organism>
<keyword evidence="11 13" id="KW-0051">Antiviral defense</keyword>
<protein>
    <recommendedName>
        <fullName evidence="4 13">CRISPR-associated exonuclease Cas4</fullName>
        <ecNumber evidence="3 13">3.1.12.1</ecNumber>
    </recommendedName>
</protein>
<reference evidence="15" key="1">
    <citation type="submission" date="2020-08" db="EMBL/GenBank/DDBJ databases">
        <title>Genome public.</title>
        <authorList>
            <person name="Liu C."/>
            <person name="Sun Q."/>
        </authorList>
    </citation>
    <scope>NUCLEOTIDE SEQUENCE</scope>
    <source>
        <strain evidence="15">NSJ-32</strain>
    </source>
</reference>
<comment type="cofactor">
    <cofactor evidence="1">
        <name>[4Fe-4S] cluster</name>
        <dbReference type="ChEBI" id="CHEBI:49883"/>
    </cofactor>
</comment>
<dbReference type="GO" id="GO:0051536">
    <property type="term" value="F:iron-sulfur cluster binding"/>
    <property type="evidence" value="ECO:0007669"/>
    <property type="project" value="UniProtKB-KW"/>
</dbReference>
<dbReference type="InterPro" id="IPR051827">
    <property type="entry name" value="Cas4_exonuclease"/>
</dbReference>
<dbReference type="EC" id="3.1.12.1" evidence="3 13"/>
<proteinExistence type="inferred from homology"/>
<keyword evidence="16" id="KW-1185">Reference proteome</keyword>
<dbReference type="PANTHER" id="PTHR36531:SF6">
    <property type="entry name" value="DNA REPLICATION ATP-DEPENDENT HELICASE_NUCLEASE DNA2"/>
    <property type="match status" value="1"/>
</dbReference>
<name>A0A926DSD4_9FIRM</name>
<comment type="caution">
    <text evidence="15">The sequence shown here is derived from an EMBL/GenBank/DDBJ whole genome shotgun (WGS) entry which is preliminary data.</text>
</comment>
<dbReference type="InterPro" id="IPR022765">
    <property type="entry name" value="Dna2/Cas4_DUF83"/>
</dbReference>
<gene>
    <name evidence="15" type="primary">cas4</name>
    <name evidence="15" type="ORF">H8730_09200</name>
</gene>
<evidence type="ECO:0000313" key="15">
    <source>
        <dbReference type="EMBL" id="MBC8543721.1"/>
    </source>
</evidence>
<dbReference type="RefSeq" id="WP_177715720.1">
    <property type="nucleotide sequence ID" value="NZ_JACRSQ010000012.1"/>
</dbReference>
<keyword evidence="5 13" id="KW-0540">Nuclease</keyword>
<evidence type="ECO:0000256" key="11">
    <source>
        <dbReference type="ARBA" id="ARBA00023118"/>
    </source>
</evidence>
<dbReference type="GO" id="GO:0004527">
    <property type="term" value="F:exonuclease activity"/>
    <property type="evidence" value="ECO:0007669"/>
    <property type="project" value="UniProtKB-KW"/>
</dbReference>
<comment type="function">
    <text evidence="13">CRISPR (clustered regularly interspaced short palindromic repeat) is an adaptive immune system that provides protection against mobile genetic elements (viruses, transposable elements and conjugative plasmids). CRISPR clusters contain sequences complementary to antecedent mobile elements and target invading nucleic acids. CRISPR clusters are transcribed and processed into CRISPR RNA (crRNA).</text>
</comment>
<comment type="cofactor">
    <cofactor evidence="13">
        <name>Mg(2+)</name>
        <dbReference type="ChEBI" id="CHEBI:18420"/>
    </cofactor>
    <cofactor evidence="13">
        <name>Mn(2+)</name>
        <dbReference type="ChEBI" id="CHEBI:29035"/>
    </cofactor>
    <text evidence="13">Mg(2+) or Mn(2+) required for ssDNA cleavage activity.</text>
</comment>
<keyword evidence="8 13" id="KW-0269">Exonuclease</keyword>
<evidence type="ECO:0000256" key="2">
    <source>
        <dbReference type="ARBA" id="ARBA00009189"/>
    </source>
</evidence>
<dbReference type="NCBIfam" id="TIGR00372">
    <property type="entry name" value="cas4"/>
    <property type="match status" value="1"/>
</dbReference>
<comment type="cofactor">
    <cofactor evidence="13">
        <name>iron-sulfur cluster</name>
        <dbReference type="ChEBI" id="CHEBI:30408"/>
    </cofactor>
</comment>
<dbReference type="PANTHER" id="PTHR36531">
    <property type="entry name" value="CRISPR-ASSOCIATED EXONUCLEASE CAS4"/>
    <property type="match status" value="1"/>
</dbReference>
<keyword evidence="9 13" id="KW-0408">Iron</keyword>
<evidence type="ECO:0000256" key="3">
    <source>
        <dbReference type="ARBA" id="ARBA00012768"/>
    </source>
</evidence>
<evidence type="ECO:0000313" key="16">
    <source>
        <dbReference type="Proteomes" id="UP000657006"/>
    </source>
</evidence>
<evidence type="ECO:0000259" key="14">
    <source>
        <dbReference type="Pfam" id="PF01930"/>
    </source>
</evidence>
<comment type="similarity">
    <text evidence="2 13">Belongs to the CRISPR-associated exonuclease Cas4 family.</text>
</comment>
<dbReference type="Pfam" id="PF01930">
    <property type="entry name" value="Cas_Cas4"/>
    <property type="match status" value="1"/>
</dbReference>
<evidence type="ECO:0000256" key="7">
    <source>
        <dbReference type="ARBA" id="ARBA00022801"/>
    </source>
</evidence>
<dbReference type="EMBL" id="JACRSQ010000012">
    <property type="protein sequence ID" value="MBC8543721.1"/>
    <property type="molecule type" value="Genomic_DNA"/>
</dbReference>
<dbReference type="GO" id="GO:0046872">
    <property type="term" value="F:metal ion binding"/>
    <property type="evidence" value="ECO:0007669"/>
    <property type="project" value="UniProtKB-KW"/>
</dbReference>
<sequence length="221" mass="25509">MYEEEEFLNLSGIQHFVFCRRQWALIHIEQQWKENVRTVEGQLLHERVHDGFSVSSRKGWIISRGMPVFSRALGVNGVCDVVEFRPSAQGISLAGHVGQYSPSPVEYKRGKPKEDEADVMQLAAQALCLEEMLLCEVHEAAIYYGETRRRLPVMMTEELRESVRKLFAEMHGYYARQYTPKVKPSPKCKSCSLVDLCLPQMEKRSSVEAYLKRHIREETGE</sequence>
<dbReference type="AlphaFoldDB" id="A0A926DSD4"/>
<dbReference type="InterPro" id="IPR013343">
    <property type="entry name" value="CRISPR-assoc_prot_Cas4"/>
</dbReference>
<evidence type="ECO:0000256" key="5">
    <source>
        <dbReference type="ARBA" id="ARBA00022722"/>
    </source>
</evidence>
<dbReference type="Gene3D" id="3.90.320.10">
    <property type="match status" value="1"/>
</dbReference>
<dbReference type="GO" id="GO:0051607">
    <property type="term" value="P:defense response to virus"/>
    <property type="evidence" value="ECO:0007669"/>
    <property type="project" value="UniProtKB-KW"/>
</dbReference>
<evidence type="ECO:0000256" key="8">
    <source>
        <dbReference type="ARBA" id="ARBA00022839"/>
    </source>
</evidence>
<evidence type="ECO:0000256" key="9">
    <source>
        <dbReference type="ARBA" id="ARBA00023004"/>
    </source>
</evidence>
<keyword evidence="10 13" id="KW-0411">Iron-sulfur</keyword>
<dbReference type="InterPro" id="IPR011604">
    <property type="entry name" value="PDDEXK-like_dom_sf"/>
</dbReference>
<evidence type="ECO:0000256" key="10">
    <source>
        <dbReference type="ARBA" id="ARBA00023014"/>
    </source>
</evidence>
<keyword evidence="6 13" id="KW-0479">Metal-binding</keyword>
<evidence type="ECO:0000256" key="13">
    <source>
        <dbReference type="RuleBase" id="RU365022"/>
    </source>
</evidence>
<feature type="domain" description="DUF83" evidence="14">
    <location>
        <begin position="103"/>
        <end position="198"/>
    </location>
</feature>
<keyword evidence="12 13" id="KW-0464">Manganese</keyword>
<evidence type="ECO:0000256" key="1">
    <source>
        <dbReference type="ARBA" id="ARBA00001966"/>
    </source>
</evidence>
<evidence type="ECO:0000256" key="6">
    <source>
        <dbReference type="ARBA" id="ARBA00022723"/>
    </source>
</evidence>